<organism evidence="5 6">
    <name type="scientific">Forsythia ovata</name>
    <dbReference type="NCBI Taxonomy" id="205694"/>
    <lineage>
        <taxon>Eukaryota</taxon>
        <taxon>Viridiplantae</taxon>
        <taxon>Streptophyta</taxon>
        <taxon>Embryophyta</taxon>
        <taxon>Tracheophyta</taxon>
        <taxon>Spermatophyta</taxon>
        <taxon>Magnoliopsida</taxon>
        <taxon>eudicotyledons</taxon>
        <taxon>Gunneridae</taxon>
        <taxon>Pentapetalae</taxon>
        <taxon>asterids</taxon>
        <taxon>lamiids</taxon>
        <taxon>Lamiales</taxon>
        <taxon>Oleaceae</taxon>
        <taxon>Forsythieae</taxon>
        <taxon>Forsythia</taxon>
    </lineage>
</organism>
<dbReference type="GO" id="GO:0032259">
    <property type="term" value="P:methylation"/>
    <property type="evidence" value="ECO:0007669"/>
    <property type="project" value="UniProtKB-KW"/>
</dbReference>
<dbReference type="Proteomes" id="UP001604277">
    <property type="component" value="Unassembled WGS sequence"/>
</dbReference>
<evidence type="ECO:0000313" key="5">
    <source>
        <dbReference type="EMBL" id="KAL2455528.1"/>
    </source>
</evidence>
<keyword evidence="1" id="KW-0597">Phosphoprotein</keyword>
<dbReference type="PANTHER" id="PTHR32183:SF11">
    <property type="entry name" value="THIOL METHYLTRANSFERASE 2-RELATED"/>
    <property type="match status" value="1"/>
</dbReference>
<dbReference type="EMBL" id="JBFOLJ010000110">
    <property type="protein sequence ID" value="KAL2455528.1"/>
    <property type="molecule type" value="Genomic_DNA"/>
</dbReference>
<sequence>MYQNRESEVNKMVFALFSKGKNHDGWDKCWEQGLTPWDLGQHTPVLVHLCNSGALPKGRTLIPGCGSGYDVMAIACSERYVVGVDISDIAIKKAKELSSGSPNAEHFTFLKTDFFTWHPAELFDLIFDYTFFCAIEPDLRSIWASKIREFLKPDGELITLIYPIDNHEAMKKCCILLGLKQYLLWKISWLLHLVGEERSWGGGKGSSATP</sequence>
<dbReference type="SUPFAM" id="SSF53335">
    <property type="entry name" value="S-adenosyl-L-methionine-dependent methyltransferases"/>
    <property type="match status" value="1"/>
</dbReference>
<evidence type="ECO:0000256" key="4">
    <source>
        <dbReference type="ARBA" id="ARBA00022691"/>
    </source>
</evidence>
<dbReference type="Pfam" id="PF05724">
    <property type="entry name" value="TPMT"/>
    <property type="match status" value="1"/>
</dbReference>
<name>A0ABD1NWR3_9LAMI</name>
<dbReference type="GO" id="GO:0008168">
    <property type="term" value="F:methyltransferase activity"/>
    <property type="evidence" value="ECO:0007669"/>
    <property type="project" value="UniProtKB-KW"/>
</dbReference>
<evidence type="ECO:0000256" key="3">
    <source>
        <dbReference type="ARBA" id="ARBA00022679"/>
    </source>
</evidence>
<dbReference type="Gene3D" id="3.40.50.150">
    <property type="entry name" value="Vaccinia Virus protein VP39"/>
    <property type="match status" value="1"/>
</dbReference>
<dbReference type="CDD" id="cd02440">
    <property type="entry name" value="AdoMet_MTases"/>
    <property type="match status" value="1"/>
</dbReference>
<keyword evidence="6" id="KW-1185">Reference proteome</keyword>
<dbReference type="AlphaFoldDB" id="A0ABD1NWR3"/>
<accession>A0ABD1NWR3</accession>
<keyword evidence="2 5" id="KW-0489">Methyltransferase</keyword>
<gene>
    <name evidence="5" type="ORF">Fot_57460</name>
</gene>
<reference evidence="6" key="1">
    <citation type="submission" date="2024-07" db="EMBL/GenBank/DDBJ databases">
        <title>Two chromosome-level genome assemblies of Korean endemic species Abeliophyllum distichum and Forsythia ovata (Oleaceae).</title>
        <authorList>
            <person name="Jang H."/>
        </authorList>
    </citation>
    <scope>NUCLEOTIDE SEQUENCE [LARGE SCALE GENOMIC DNA]</scope>
</reference>
<evidence type="ECO:0000313" key="6">
    <source>
        <dbReference type="Proteomes" id="UP001604277"/>
    </source>
</evidence>
<protein>
    <submittedName>
        <fullName evidence="5">Thiol methyltransferase 1</fullName>
    </submittedName>
</protein>
<dbReference type="PANTHER" id="PTHR32183">
    <property type="match status" value="1"/>
</dbReference>
<dbReference type="InterPro" id="IPR029063">
    <property type="entry name" value="SAM-dependent_MTases_sf"/>
</dbReference>
<evidence type="ECO:0000256" key="2">
    <source>
        <dbReference type="ARBA" id="ARBA00022603"/>
    </source>
</evidence>
<keyword evidence="4" id="KW-0949">S-adenosyl-L-methionine</keyword>
<proteinExistence type="predicted"/>
<dbReference type="PROSITE" id="PS51585">
    <property type="entry name" value="SAM_MT_TPMT"/>
    <property type="match status" value="1"/>
</dbReference>
<evidence type="ECO:0000256" key="1">
    <source>
        <dbReference type="ARBA" id="ARBA00022553"/>
    </source>
</evidence>
<dbReference type="InterPro" id="IPR008854">
    <property type="entry name" value="TPMT"/>
</dbReference>
<comment type="caution">
    <text evidence="5">The sequence shown here is derived from an EMBL/GenBank/DDBJ whole genome shotgun (WGS) entry which is preliminary data.</text>
</comment>
<keyword evidence="3" id="KW-0808">Transferase</keyword>